<dbReference type="VEuPathDB" id="VectorBase:ACON2_030605"/>
<keyword evidence="2" id="KW-0732">Signal</keyword>
<dbReference type="PANTHER" id="PTHR39072:SF3">
    <property type="entry name" value="RE48511P"/>
    <property type="match status" value="1"/>
</dbReference>
<feature type="signal peptide" evidence="2">
    <location>
        <begin position="1"/>
        <end position="20"/>
    </location>
</feature>
<keyword evidence="5" id="KW-1185">Reference proteome</keyword>
<evidence type="ECO:0000256" key="1">
    <source>
        <dbReference type="SAM" id="MobiDB-lite"/>
    </source>
</evidence>
<dbReference type="VEuPathDB" id="VectorBase:ACMO_000955"/>
<dbReference type="Proteomes" id="UP001105220">
    <property type="component" value="Unplaced"/>
</dbReference>
<organism evidence="4 5">
    <name type="scientific">Anopheles coluzzii</name>
    <name type="common">African malaria mosquito</name>
    <dbReference type="NCBI Taxonomy" id="1518534"/>
    <lineage>
        <taxon>Eukaryota</taxon>
        <taxon>Metazoa</taxon>
        <taxon>Ecdysozoa</taxon>
        <taxon>Arthropoda</taxon>
        <taxon>Hexapoda</taxon>
        <taxon>Insecta</taxon>
        <taxon>Pterygota</taxon>
        <taxon>Neoptera</taxon>
        <taxon>Endopterygota</taxon>
        <taxon>Diptera</taxon>
        <taxon>Nematocera</taxon>
        <taxon>Culicoidea</taxon>
        <taxon>Culicidae</taxon>
        <taxon>Anophelinae</taxon>
        <taxon>Anopheles</taxon>
    </lineage>
</organism>
<reference evidence="4" key="2">
    <citation type="submission" date="2020-05" db="UniProtKB">
        <authorList>
            <consortium name="EnsemblMetazoa"/>
        </authorList>
    </citation>
    <scope>IDENTIFICATION</scope>
    <source>
        <strain evidence="4">Ngousso</strain>
    </source>
</reference>
<feature type="compositionally biased region" description="Low complexity" evidence="1">
    <location>
        <begin position="616"/>
        <end position="631"/>
    </location>
</feature>
<evidence type="ECO:0000259" key="3">
    <source>
        <dbReference type="Pfam" id="PF15950"/>
    </source>
</evidence>
<feature type="compositionally biased region" description="Low complexity" evidence="1">
    <location>
        <begin position="660"/>
        <end position="672"/>
    </location>
</feature>
<feature type="compositionally biased region" description="Acidic residues" evidence="1">
    <location>
        <begin position="397"/>
        <end position="419"/>
    </location>
</feature>
<accession>A0A6E8W0S9</accession>
<name>A0A6E8W0S9_ANOCL</name>
<feature type="region of interest" description="Disordered" evidence="1">
    <location>
        <begin position="616"/>
        <end position="689"/>
    </location>
</feature>
<feature type="compositionally biased region" description="Low complexity" evidence="1">
    <location>
        <begin position="540"/>
        <end position="555"/>
    </location>
</feature>
<evidence type="ECO:0000256" key="2">
    <source>
        <dbReference type="SAM" id="SignalP"/>
    </source>
</evidence>
<reference key="1">
    <citation type="journal article" date="2019" name="Genes (Basel)">
        <title>A High-Quality De novo Genome Assembly from a Single Mosquito Using PacBio Sequencing.</title>
        <authorList>
            <person name="Kingan S.B."/>
            <person name="Heaton H."/>
            <person name="Cudini J."/>
            <person name="Lambert C.C."/>
            <person name="Baybayan P."/>
            <person name="Galvin B.D."/>
            <person name="Durbin R."/>
            <person name="Korlach J."/>
            <person name="Lawniczak M.K.N."/>
        </authorList>
    </citation>
    <scope>NUCLEOTIDE SEQUENCE [LARGE SCALE GENOMIC DNA]</scope>
    <source>
        <strain>Mali-NIH</strain>
    </source>
</reference>
<feature type="compositionally biased region" description="Polar residues" evidence="1">
    <location>
        <begin position="767"/>
        <end position="779"/>
    </location>
</feature>
<dbReference type="VEuPathDB" id="VectorBase:ACON010597"/>
<feature type="region of interest" description="Disordered" evidence="1">
    <location>
        <begin position="712"/>
        <end position="843"/>
    </location>
</feature>
<dbReference type="EnsemblMetazoa" id="ACON010597-RA">
    <property type="protein sequence ID" value="ACON010597-PA"/>
    <property type="gene ID" value="ACON010597"/>
</dbReference>
<dbReference type="PANTHER" id="PTHR39072">
    <property type="entry name" value="RE48511P"/>
    <property type="match status" value="1"/>
</dbReference>
<dbReference type="GeneID" id="120957028"/>
<dbReference type="RefSeq" id="XP_040234879.2">
    <property type="nucleotide sequence ID" value="XM_040378945.2"/>
</dbReference>
<feature type="compositionally biased region" description="Polar residues" evidence="1">
    <location>
        <begin position="817"/>
        <end position="835"/>
    </location>
</feature>
<feature type="domain" description="DUF4758" evidence="3">
    <location>
        <begin position="479"/>
        <end position="531"/>
    </location>
</feature>
<evidence type="ECO:0000313" key="4">
    <source>
        <dbReference type="EnsemblMetazoa" id="ACON010597-PA"/>
    </source>
</evidence>
<feature type="compositionally biased region" description="Acidic residues" evidence="1">
    <location>
        <begin position="238"/>
        <end position="285"/>
    </location>
</feature>
<feature type="region of interest" description="Disordered" evidence="1">
    <location>
        <begin position="88"/>
        <end position="112"/>
    </location>
</feature>
<feature type="compositionally biased region" description="Low complexity" evidence="1">
    <location>
        <begin position="738"/>
        <end position="750"/>
    </location>
</feature>
<feature type="compositionally biased region" description="Basic and acidic residues" evidence="1">
    <location>
        <begin position="1072"/>
        <end position="1081"/>
    </location>
</feature>
<sequence>MEHFIKLLLLCVCLANAVHGAVYSPGGGGVYGDSSPKDAGGDPVFAVLPSQDVNPDYYTTQTVYGFLDFTTTIGNTVMIFSPQSAAPAVTEPPKTTAPPPPVIETTPTTTTTTEEVVKEIKPSKTVVLPVQPKEKVSIVQVLPETPKPPTTKPIGPLKFVPKAVPKVAIKPILKPKPKIVEVAPVKAEAVPQQEQPQADRFIVKPVPKSVIIKPVAPIVKVVATKVEPTTTTTPENDPAVESEEEEEEDFEQEQEQEVQEVAEEEHDEQHDEEEQEEEEEEEEEQQHEQEQEQEQQQQEPSPVANVAVEAVQVTEKPKMHVVEAVKPVTAASTTTTTTEEPVAVVNAAEDQHEEHSPIMFSNISEDEVKPVAGVKDAQADKSSPVAGTDDHQQQNEETPEDDTNAEEEEEEEDEEEDEPVPVLQIGNNLGEPEYDFLSRQPSEFVEETFRVVNLRPTAAGSQPVAATAPSSVPREKAAKPKRGNKGRSHPTGLVTTLGGTVVKEGVTTVHETSVIGTYISGKYAQVLQSTSHVIQGNQGGAAASGNGAAGPSSPAIDGRRPKLNPSSTLRILKTAAPALNKTPRYNPEAASIITPSPATHALEDTGLPLENLFASQPSSSLVRPSRRLPGSASGNFKNRLKNRISKDENDLQEQGGESEPVTPQATVTPQPTYGKKPGSRYRNTQIVKPVAKNTRFNRYSTSSVEVATVSVYSEPNPTPGSGYQNRRNKSSRNGFKPTSSHSVSTVQQQQPDAATRRSFKPKPQPSAPQDQEPGQTTSLYKFKLNRSPGRWQYKSPAKPTVAIRKQSAVKPKDQVLENLTTAPISDTSVQSNDIAQSPEHAEKVDTDADLDQSGSVHGNVLNDADNDNQIERRYPIETLKVEISTPADFRDTYYEIATIKSPYTFQVGTVKNTRYITVTSTIEKVLEQETATITPSLTEPLTENILATTTHIDKESNLLDSSIATLPPIVLGLDTETPPLETLTETFSTTQAMLKTHILPVIREGDTTSYTLIQTYHVTRLVTATKTLPPMELYHFVPSRTLNEFNSRLDEAGSELHLELEFGDDNENDDEDKPKRERLPSDLDLSNIGSDFDLSEVDKTNIPENIRPKKKITGSNKENRVTTEAPVTTPALTPEQLQQLALLRLLNPAAAAQIPSVLTSSKPVIKLETVYESHVLPIINGANTILSTISRPIGTITKTSYELVTTTLPSLPIPPIPQLNPLLLQQQQQQQSLQIQSTPVVTQTIVTETNSKVLKLTFGAKTAYTTLYSTTVVPTVLTTYLTQSVSVQPTAAAAFPGFFPNPYAPFPFVG</sequence>
<feature type="compositionally biased region" description="Acidic residues" evidence="1">
    <location>
        <begin position="1061"/>
        <end position="1071"/>
    </location>
</feature>
<feature type="chain" id="PRO_5026216643" evidence="2">
    <location>
        <begin position="21"/>
        <end position="1310"/>
    </location>
</feature>
<protein>
    <submittedName>
        <fullName evidence="4">DUF4758 domain-containing protein</fullName>
    </submittedName>
</protein>
<feature type="compositionally biased region" description="Polar residues" evidence="1">
    <location>
        <begin position="719"/>
        <end position="737"/>
    </location>
</feature>
<feature type="compositionally biased region" description="Low complexity" evidence="1">
    <location>
        <begin position="103"/>
        <end position="112"/>
    </location>
</feature>
<feature type="region of interest" description="Disordered" evidence="1">
    <location>
        <begin position="537"/>
        <end position="566"/>
    </location>
</feature>
<feature type="region of interest" description="Disordered" evidence="1">
    <location>
        <begin position="1059"/>
        <end position="1083"/>
    </location>
</feature>
<proteinExistence type="predicted"/>
<feature type="compositionally biased region" description="Basic residues" evidence="1">
    <location>
        <begin position="479"/>
        <end position="488"/>
    </location>
</feature>
<dbReference type="Pfam" id="PF15950">
    <property type="entry name" value="DUF4758"/>
    <property type="match status" value="1"/>
</dbReference>
<dbReference type="InterPro" id="IPR031866">
    <property type="entry name" value="DUF4758"/>
</dbReference>
<feature type="region of interest" description="Disordered" evidence="1">
    <location>
        <begin position="459"/>
        <end position="495"/>
    </location>
</feature>
<feature type="region of interest" description="Disordered" evidence="1">
    <location>
        <begin position="228"/>
        <end position="305"/>
    </location>
</feature>
<evidence type="ECO:0000313" key="5">
    <source>
        <dbReference type="Proteomes" id="UP001105220"/>
    </source>
</evidence>
<feature type="region of interest" description="Disordered" evidence="1">
    <location>
        <begin position="360"/>
        <end position="432"/>
    </location>
</feature>